<dbReference type="OrthoDB" id="2987426at2"/>
<evidence type="ECO:0000313" key="3">
    <source>
        <dbReference type="Proteomes" id="UP000322267"/>
    </source>
</evidence>
<dbReference type="EMBL" id="VTEI01000003">
    <property type="protein sequence ID" value="TYS17506.1"/>
    <property type="molecule type" value="Genomic_DNA"/>
</dbReference>
<gene>
    <name evidence="2" type="ORF">FZC78_06410</name>
</gene>
<sequence>MKRKVMFIFGFLLLVLLITFLVTFTSQTLANKVTSFYSDIQKKQERAFLGNFNEGRGKVDLDITKLEIEEIDLPKNNNGEIMKGETLDKKEREPWTEGKPKKKNSYLIYSLIAIPLILLFILRKRRKRKKLTINILDVNELKGVDEIQGGGIDINVSLSKEKQNEIRRLLQEWQGKLRDDQKKKTNETIHEWFGRIGGPSEIIPIYEKVRYGYQNFTKVEYDLVYSRLR</sequence>
<reference evidence="2 3" key="1">
    <citation type="submission" date="2019-08" db="EMBL/GenBank/DDBJ databases">
        <title>Bacillus genomes from the desert of Cuatro Cienegas, Coahuila.</title>
        <authorList>
            <person name="Olmedo-Alvarez G."/>
        </authorList>
    </citation>
    <scope>NUCLEOTIDE SEQUENCE [LARGE SCALE GENOMIC DNA]</scope>
    <source>
        <strain evidence="2 3">CH34_1T</strain>
    </source>
</reference>
<organism evidence="2 3">
    <name type="scientific">Rossellomorea vietnamensis</name>
    <dbReference type="NCBI Taxonomy" id="218284"/>
    <lineage>
        <taxon>Bacteria</taxon>
        <taxon>Bacillati</taxon>
        <taxon>Bacillota</taxon>
        <taxon>Bacilli</taxon>
        <taxon>Bacillales</taxon>
        <taxon>Bacillaceae</taxon>
        <taxon>Rossellomorea</taxon>
    </lineage>
</organism>
<keyword evidence="1" id="KW-1133">Transmembrane helix</keyword>
<proteinExistence type="predicted"/>
<dbReference type="AlphaFoldDB" id="A0A5D4NVZ8"/>
<protein>
    <submittedName>
        <fullName evidence="2">Uncharacterized protein</fullName>
    </submittedName>
</protein>
<comment type="caution">
    <text evidence="2">The sequence shown here is derived from an EMBL/GenBank/DDBJ whole genome shotgun (WGS) entry which is preliminary data.</text>
</comment>
<evidence type="ECO:0000256" key="1">
    <source>
        <dbReference type="SAM" id="Phobius"/>
    </source>
</evidence>
<feature type="transmembrane region" description="Helical" evidence="1">
    <location>
        <begin position="106"/>
        <end position="122"/>
    </location>
</feature>
<evidence type="ECO:0000313" key="2">
    <source>
        <dbReference type="EMBL" id="TYS17506.1"/>
    </source>
</evidence>
<keyword evidence="1" id="KW-0812">Transmembrane</keyword>
<dbReference type="Proteomes" id="UP000322267">
    <property type="component" value="Unassembled WGS sequence"/>
</dbReference>
<dbReference type="RefSeq" id="WP_148938844.1">
    <property type="nucleotide sequence ID" value="NZ_VTEI01000003.1"/>
</dbReference>
<accession>A0A5D4NVZ8</accession>
<name>A0A5D4NVZ8_9BACI</name>
<keyword evidence="1" id="KW-0472">Membrane</keyword>